<dbReference type="Proteomes" id="UP001333818">
    <property type="component" value="Unassembled WGS sequence"/>
</dbReference>
<dbReference type="CDD" id="cd02870">
    <property type="entry name" value="PseudoU_synth_RsuA_like"/>
    <property type="match status" value="1"/>
</dbReference>
<dbReference type="InterPro" id="IPR002942">
    <property type="entry name" value="S4_RNA-bd"/>
</dbReference>
<dbReference type="PANTHER" id="PTHR47683">
    <property type="entry name" value="PSEUDOURIDINE SYNTHASE FAMILY PROTEIN-RELATED"/>
    <property type="match status" value="1"/>
</dbReference>
<gene>
    <name evidence="7" type="ORF">V2H45_04370</name>
</gene>
<evidence type="ECO:0000256" key="5">
    <source>
        <dbReference type="RuleBase" id="RU003887"/>
    </source>
</evidence>
<dbReference type="FunFam" id="3.30.70.1560:FF:000001">
    <property type="entry name" value="Pseudouridine synthase"/>
    <property type="match status" value="1"/>
</dbReference>
<accession>A0AAW9PYB9</accession>
<dbReference type="RefSeq" id="WP_330482404.1">
    <property type="nucleotide sequence ID" value="NZ_JAZBJZ010000010.1"/>
</dbReference>
<dbReference type="InterPro" id="IPR020094">
    <property type="entry name" value="TruA/RsuA/RluB/E/F_N"/>
</dbReference>
<dbReference type="InterPro" id="IPR018496">
    <property type="entry name" value="PsdUridine_synth_RsuA/RluB_CS"/>
</dbReference>
<keyword evidence="2 4" id="KW-0694">RNA-binding</keyword>
<reference evidence="7" key="1">
    <citation type="submission" date="2024-01" db="EMBL/GenBank/DDBJ databases">
        <title>Bank of Algae and Cyanobacteria of the Azores (BACA) strain genomes.</title>
        <authorList>
            <person name="Luz R."/>
            <person name="Cordeiro R."/>
            <person name="Fonseca A."/>
            <person name="Goncalves V."/>
        </authorList>
    </citation>
    <scope>NUCLEOTIDE SEQUENCE</scope>
    <source>
        <strain evidence="7">BACA0141</strain>
    </source>
</reference>
<dbReference type="InterPro" id="IPR042092">
    <property type="entry name" value="PsdUridine_s_RsuA/RluB/E/F_cat"/>
</dbReference>
<dbReference type="SMART" id="SM00363">
    <property type="entry name" value="S4"/>
    <property type="match status" value="1"/>
</dbReference>
<dbReference type="InterPro" id="IPR006145">
    <property type="entry name" value="PsdUridine_synth_RsuA/RluA"/>
</dbReference>
<dbReference type="NCBIfam" id="TIGR00093">
    <property type="entry name" value="pseudouridine synthase"/>
    <property type="match status" value="1"/>
</dbReference>
<comment type="caution">
    <text evidence="7">The sequence shown here is derived from an EMBL/GenBank/DDBJ whole genome shotgun (WGS) entry which is preliminary data.</text>
</comment>
<dbReference type="EC" id="5.4.99.-" evidence="5"/>
<organism evidence="7 8">
    <name type="scientific">Tumidithrix elongata BACA0141</name>
    <dbReference type="NCBI Taxonomy" id="2716417"/>
    <lineage>
        <taxon>Bacteria</taxon>
        <taxon>Bacillati</taxon>
        <taxon>Cyanobacteriota</taxon>
        <taxon>Cyanophyceae</taxon>
        <taxon>Pseudanabaenales</taxon>
        <taxon>Pseudanabaenaceae</taxon>
        <taxon>Tumidithrix</taxon>
        <taxon>Tumidithrix elongata</taxon>
    </lineage>
</organism>
<feature type="domain" description="RNA-binding S4" evidence="6">
    <location>
        <begin position="3"/>
        <end position="62"/>
    </location>
</feature>
<evidence type="ECO:0000256" key="3">
    <source>
        <dbReference type="ARBA" id="ARBA00023235"/>
    </source>
</evidence>
<evidence type="ECO:0000259" key="6">
    <source>
        <dbReference type="SMART" id="SM00363"/>
    </source>
</evidence>
<evidence type="ECO:0000256" key="4">
    <source>
        <dbReference type="PROSITE-ProRule" id="PRU00182"/>
    </source>
</evidence>
<sequence>MADRLQKILSRYGVASRREAEQLILAGRVKLNGAIVTELGTKADPTCDRIEVDNHLIVKETPQILWVLLYKPVGFICTRHDPQGRKTIFDLLPPTYDRLYYVGRLDYNSSGALLLTNDGDRANLLTHPRHHIPKTYEVWVKGQPSQSDLQQWRQGVLLDEKTTLPADVTVLAAQPQQTQLRIVLREGRNRQIRRVAEQLGYPVLALHRVAIASITLGDLRSGSHRLLKPCEIEKLALSHSR</sequence>
<dbReference type="GO" id="GO:0120159">
    <property type="term" value="F:rRNA pseudouridine synthase activity"/>
    <property type="evidence" value="ECO:0007669"/>
    <property type="project" value="UniProtKB-ARBA"/>
</dbReference>
<name>A0AAW9PYB9_9CYAN</name>
<dbReference type="CDD" id="cd00165">
    <property type="entry name" value="S4"/>
    <property type="match status" value="1"/>
</dbReference>
<dbReference type="PROSITE" id="PS01149">
    <property type="entry name" value="PSI_RSU"/>
    <property type="match status" value="1"/>
</dbReference>
<dbReference type="Pfam" id="PF01479">
    <property type="entry name" value="S4"/>
    <property type="match status" value="1"/>
</dbReference>
<keyword evidence="8" id="KW-1185">Reference proteome</keyword>
<dbReference type="PANTHER" id="PTHR47683:SF2">
    <property type="entry name" value="RNA-BINDING S4 DOMAIN-CONTAINING PROTEIN"/>
    <property type="match status" value="1"/>
</dbReference>
<evidence type="ECO:0000313" key="7">
    <source>
        <dbReference type="EMBL" id="MEE3715980.1"/>
    </source>
</evidence>
<dbReference type="Gene3D" id="3.10.290.10">
    <property type="entry name" value="RNA-binding S4 domain"/>
    <property type="match status" value="1"/>
</dbReference>
<evidence type="ECO:0000256" key="1">
    <source>
        <dbReference type="ARBA" id="ARBA00008348"/>
    </source>
</evidence>
<dbReference type="InterPro" id="IPR036986">
    <property type="entry name" value="S4_RNA-bd_sf"/>
</dbReference>
<proteinExistence type="inferred from homology"/>
<dbReference type="SUPFAM" id="SSF55174">
    <property type="entry name" value="Alpha-L RNA-binding motif"/>
    <property type="match status" value="1"/>
</dbReference>
<dbReference type="InterPro" id="IPR020103">
    <property type="entry name" value="PsdUridine_synth_cat_dom_sf"/>
</dbReference>
<dbReference type="Gene3D" id="3.30.70.1560">
    <property type="entry name" value="Alpha-L RNA-binding motif"/>
    <property type="match status" value="1"/>
</dbReference>
<evidence type="ECO:0000256" key="2">
    <source>
        <dbReference type="ARBA" id="ARBA00022884"/>
    </source>
</evidence>
<dbReference type="AlphaFoldDB" id="A0AAW9PYB9"/>
<keyword evidence="3 5" id="KW-0413">Isomerase</keyword>
<dbReference type="EMBL" id="JAZBJZ010000010">
    <property type="protein sequence ID" value="MEE3715980.1"/>
    <property type="molecule type" value="Genomic_DNA"/>
</dbReference>
<dbReference type="FunFam" id="3.10.290.10:FF:000003">
    <property type="entry name" value="Pseudouridine synthase"/>
    <property type="match status" value="1"/>
</dbReference>
<dbReference type="GO" id="GO:0003723">
    <property type="term" value="F:RNA binding"/>
    <property type="evidence" value="ECO:0007669"/>
    <property type="project" value="UniProtKB-KW"/>
</dbReference>
<protein>
    <recommendedName>
        <fullName evidence="5">Pseudouridine synthase</fullName>
        <ecNumber evidence="5">5.4.99.-</ecNumber>
    </recommendedName>
</protein>
<comment type="similarity">
    <text evidence="1 5">Belongs to the pseudouridine synthase RsuA family.</text>
</comment>
<dbReference type="Gene3D" id="3.30.70.580">
    <property type="entry name" value="Pseudouridine synthase I, catalytic domain, N-terminal subdomain"/>
    <property type="match status" value="1"/>
</dbReference>
<dbReference type="InterPro" id="IPR000748">
    <property type="entry name" value="PsdUridine_synth_RsuA/RluB/E/F"/>
</dbReference>
<dbReference type="Pfam" id="PF00849">
    <property type="entry name" value="PseudoU_synth_2"/>
    <property type="match status" value="1"/>
</dbReference>
<dbReference type="GO" id="GO:0000455">
    <property type="term" value="P:enzyme-directed rRNA pseudouridine synthesis"/>
    <property type="evidence" value="ECO:0007669"/>
    <property type="project" value="UniProtKB-ARBA"/>
</dbReference>
<evidence type="ECO:0000313" key="8">
    <source>
        <dbReference type="Proteomes" id="UP001333818"/>
    </source>
</evidence>
<dbReference type="SUPFAM" id="SSF55120">
    <property type="entry name" value="Pseudouridine synthase"/>
    <property type="match status" value="1"/>
</dbReference>
<dbReference type="PROSITE" id="PS50889">
    <property type="entry name" value="S4"/>
    <property type="match status" value="1"/>
</dbReference>
<dbReference type="GO" id="GO:0005829">
    <property type="term" value="C:cytosol"/>
    <property type="evidence" value="ECO:0007669"/>
    <property type="project" value="UniProtKB-ARBA"/>
</dbReference>
<dbReference type="InterPro" id="IPR050343">
    <property type="entry name" value="RsuA_PseudoU_synthase"/>
</dbReference>